<feature type="compositionally biased region" description="Polar residues" evidence="1">
    <location>
        <begin position="12"/>
        <end position="21"/>
    </location>
</feature>
<dbReference type="AlphaFoldDB" id="A0AA86UHW5"/>
<evidence type="ECO:0000313" key="4">
    <source>
        <dbReference type="EMBL" id="CAL6017008.1"/>
    </source>
</evidence>
<evidence type="ECO:0000256" key="2">
    <source>
        <dbReference type="SAM" id="Phobius"/>
    </source>
</evidence>
<keyword evidence="2" id="KW-0812">Transmembrane</keyword>
<feature type="transmembrane region" description="Helical" evidence="2">
    <location>
        <begin position="112"/>
        <end position="135"/>
    </location>
</feature>
<comment type="caution">
    <text evidence="3">The sequence shown here is derived from an EMBL/GenBank/DDBJ whole genome shotgun (WGS) entry which is preliminary data.</text>
</comment>
<evidence type="ECO:0000256" key="1">
    <source>
        <dbReference type="SAM" id="MobiDB-lite"/>
    </source>
</evidence>
<keyword evidence="2" id="KW-1133">Transmembrane helix</keyword>
<sequence>MGSRTPVFPLSNGLNPSFMPTQQRPSRALTESLADIYIYFNLRTVQKTIQGRRLTRLQKDQRAQQPTIVLQTSLKESSERDIKLEQSAKTTTTGWKTGLNRTSALWSTEFRFIWILESLGILISITLSKSSIIGTKRIKMVTRSKLFRSQSVRISIFIKSRENSWKNSKLISRRFMKRQAT</sequence>
<proteinExistence type="predicted"/>
<evidence type="ECO:0000313" key="5">
    <source>
        <dbReference type="Proteomes" id="UP001642409"/>
    </source>
</evidence>
<dbReference type="EMBL" id="CAXDID020000077">
    <property type="protein sequence ID" value="CAL6017008.1"/>
    <property type="molecule type" value="Genomic_DNA"/>
</dbReference>
<feature type="region of interest" description="Disordered" evidence="1">
    <location>
        <begin position="1"/>
        <end position="21"/>
    </location>
</feature>
<gene>
    <name evidence="4" type="ORF">HINF_LOCUS25784</name>
    <name evidence="3" type="ORF">HINF_LOCUS28413</name>
</gene>
<name>A0AA86UHW5_9EUKA</name>
<organism evidence="3">
    <name type="scientific">Hexamita inflata</name>
    <dbReference type="NCBI Taxonomy" id="28002"/>
    <lineage>
        <taxon>Eukaryota</taxon>
        <taxon>Metamonada</taxon>
        <taxon>Diplomonadida</taxon>
        <taxon>Hexamitidae</taxon>
        <taxon>Hexamitinae</taxon>
        <taxon>Hexamita</taxon>
    </lineage>
</organism>
<keyword evidence="5" id="KW-1185">Reference proteome</keyword>
<dbReference type="Proteomes" id="UP001642409">
    <property type="component" value="Unassembled WGS sequence"/>
</dbReference>
<protein>
    <submittedName>
        <fullName evidence="4">Hypothetical_protein</fullName>
    </submittedName>
</protein>
<accession>A0AA86UHW5</accession>
<evidence type="ECO:0000313" key="3">
    <source>
        <dbReference type="EMBL" id="CAI9940768.1"/>
    </source>
</evidence>
<dbReference type="EMBL" id="CATOUU010000681">
    <property type="protein sequence ID" value="CAI9940768.1"/>
    <property type="molecule type" value="Genomic_DNA"/>
</dbReference>
<keyword evidence="2" id="KW-0472">Membrane</keyword>
<reference evidence="4 5" key="2">
    <citation type="submission" date="2024-07" db="EMBL/GenBank/DDBJ databases">
        <authorList>
            <person name="Akdeniz Z."/>
        </authorList>
    </citation>
    <scope>NUCLEOTIDE SEQUENCE [LARGE SCALE GENOMIC DNA]</scope>
</reference>
<reference evidence="3" key="1">
    <citation type="submission" date="2023-06" db="EMBL/GenBank/DDBJ databases">
        <authorList>
            <person name="Kurt Z."/>
        </authorList>
    </citation>
    <scope>NUCLEOTIDE SEQUENCE</scope>
</reference>